<feature type="transmembrane region" description="Helical" evidence="6">
    <location>
        <begin position="371"/>
        <end position="392"/>
    </location>
</feature>
<comment type="caution">
    <text evidence="7">The sequence shown here is derived from an EMBL/GenBank/DDBJ whole genome shotgun (WGS) entry which is preliminary data.</text>
</comment>
<evidence type="ECO:0000256" key="2">
    <source>
        <dbReference type="ARBA" id="ARBA00022475"/>
    </source>
</evidence>
<evidence type="ECO:0000313" key="8">
    <source>
        <dbReference type="Proteomes" id="UP001147700"/>
    </source>
</evidence>
<dbReference type="PANTHER" id="PTHR30250">
    <property type="entry name" value="PST FAMILY PREDICTED COLANIC ACID TRANSPORTER"/>
    <property type="match status" value="1"/>
</dbReference>
<keyword evidence="8" id="KW-1185">Reference proteome</keyword>
<feature type="transmembrane region" description="Helical" evidence="6">
    <location>
        <begin position="40"/>
        <end position="66"/>
    </location>
</feature>
<evidence type="ECO:0000256" key="5">
    <source>
        <dbReference type="ARBA" id="ARBA00023136"/>
    </source>
</evidence>
<accession>A0ABT4RU52</accession>
<organism evidence="7 8">
    <name type="scientific">Solirubrobacter deserti</name>
    <dbReference type="NCBI Taxonomy" id="2282478"/>
    <lineage>
        <taxon>Bacteria</taxon>
        <taxon>Bacillati</taxon>
        <taxon>Actinomycetota</taxon>
        <taxon>Thermoleophilia</taxon>
        <taxon>Solirubrobacterales</taxon>
        <taxon>Solirubrobacteraceae</taxon>
        <taxon>Solirubrobacter</taxon>
    </lineage>
</organism>
<keyword evidence="5 6" id="KW-0472">Membrane</keyword>
<proteinExistence type="predicted"/>
<dbReference type="Proteomes" id="UP001147700">
    <property type="component" value="Unassembled WGS sequence"/>
</dbReference>
<feature type="transmembrane region" description="Helical" evidence="6">
    <location>
        <begin position="105"/>
        <end position="127"/>
    </location>
</feature>
<evidence type="ECO:0000256" key="3">
    <source>
        <dbReference type="ARBA" id="ARBA00022692"/>
    </source>
</evidence>
<evidence type="ECO:0000313" key="7">
    <source>
        <dbReference type="EMBL" id="MDA0142109.1"/>
    </source>
</evidence>
<dbReference type="RefSeq" id="WP_270006861.1">
    <property type="nucleotide sequence ID" value="NZ_JAPCID010000074.1"/>
</dbReference>
<feature type="transmembrane region" description="Helical" evidence="6">
    <location>
        <begin position="224"/>
        <end position="244"/>
    </location>
</feature>
<evidence type="ECO:0000256" key="4">
    <source>
        <dbReference type="ARBA" id="ARBA00022989"/>
    </source>
</evidence>
<feature type="transmembrane region" description="Helical" evidence="6">
    <location>
        <begin position="344"/>
        <end position="365"/>
    </location>
</feature>
<feature type="transmembrane region" description="Helical" evidence="6">
    <location>
        <begin position="280"/>
        <end position="302"/>
    </location>
</feature>
<dbReference type="EMBL" id="JAPCID010000074">
    <property type="protein sequence ID" value="MDA0142109.1"/>
    <property type="molecule type" value="Genomic_DNA"/>
</dbReference>
<protein>
    <submittedName>
        <fullName evidence="7">Oligosaccharide flippase family protein</fullName>
    </submittedName>
</protein>
<comment type="subcellular location">
    <subcellularLocation>
        <location evidence="1">Cell membrane</location>
        <topology evidence="1">Multi-pass membrane protein</topology>
    </subcellularLocation>
</comment>
<keyword evidence="3 6" id="KW-0812">Transmembrane</keyword>
<dbReference type="PANTHER" id="PTHR30250:SF11">
    <property type="entry name" value="O-ANTIGEN TRANSPORTER-RELATED"/>
    <property type="match status" value="1"/>
</dbReference>
<evidence type="ECO:0000256" key="1">
    <source>
        <dbReference type="ARBA" id="ARBA00004651"/>
    </source>
</evidence>
<keyword evidence="4 6" id="KW-1133">Transmembrane helix</keyword>
<evidence type="ECO:0000256" key="6">
    <source>
        <dbReference type="SAM" id="Phobius"/>
    </source>
</evidence>
<sequence length="406" mass="41046">MSRRDAVDAIGAGFVLQGTVLVSGVLAARLLGPEQRGELALLWVVALALAQLGAMGGPAAMAVFLARGNVDARTLFGACARTAAWQVLVVLVVQAGVLAVLMWELAAVITLAAPAAMIAQVYGLSVLQGLGRLRVMQGLRLLPTTAYAAALVIALVLGASSLAWVAFAWAGSYALAAAATCGYAWRVLPARRGEVVDAREVRAFGRRTMLGSISPLETFRVDQLLVGLVLSPLQLGLYVAALAFTNLPRFIAQGIGQVAVARIAPLGLGEARAAVVRFTVLSAGLALVVSAPLAALAGPLVALAFGDAFAGAAVLIPVLLASTVLVCARRVLGDALRGAGHAGAGSVAELCSYVAVVPALAVGVLSGGALGVAWALVGSSLVSLLVLVGLAYRALFVRGKVAAALA</sequence>
<reference evidence="7" key="1">
    <citation type="submission" date="2022-10" db="EMBL/GenBank/DDBJ databases">
        <title>The WGS of Solirubrobacter sp. CPCC 204708.</title>
        <authorList>
            <person name="Jiang Z."/>
        </authorList>
    </citation>
    <scope>NUCLEOTIDE SEQUENCE</scope>
    <source>
        <strain evidence="7">CPCC 204708</strain>
    </source>
</reference>
<keyword evidence="2" id="KW-1003">Cell membrane</keyword>
<dbReference type="Pfam" id="PF13440">
    <property type="entry name" value="Polysacc_synt_3"/>
    <property type="match status" value="1"/>
</dbReference>
<feature type="transmembrane region" description="Helical" evidence="6">
    <location>
        <begin position="7"/>
        <end position="28"/>
    </location>
</feature>
<gene>
    <name evidence="7" type="ORF">OJ962_31785</name>
</gene>
<feature type="transmembrane region" description="Helical" evidence="6">
    <location>
        <begin position="78"/>
        <end position="99"/>
    </location>
</feature>
<name>A0ABT4RU52_9ACTN</name>
<dbReference type="InterPro" id="IPR050833">
    <property type="entry name" value="Poly_Biosynth_Transport"/>
</dbReference>
<feature type="transmembrane region" description="Helical" evidence="6">
    <location>
        <begin position="308"/>
        <end position="332"/>
    </location>
</feature>